<dbReference type="EMBL" id="AP019782">
    <property type="protein sequence ID" value="BBL72840.1"/>
    <property type="molecule type" value="Genomic_DNA"/>
</dbReference>
<sequence length="70" mass="8088">MREATAVDCQHQDAPLGECATAKTSNYVRGCLERDTFGLPLDHPCRDCSLEYRLSLMNRLTVRELFRWAR</sequence>
<protein>
    <submittedName>
        <fullName evidence="1">Uncharacterized protein</fullName>
    </submittedName>
</protein>
<gene>
    <name evidence="1" type="ORF">MoryE10_34460</name>
</gene>
<proteinExistence type="predicted"/>
<dbReference type="Proteomes" id="UP000824988">
    <property type="component" value="Chromosome"/>
</dbReference>
<dbReference type="KEGG" id="moz:MoryE10_34460"/>
<evidence type="ECO:0000313" key="1">
    <source>
        <dbReference type="EMBL" id="BBL72840.1"/>
    </source>
</evidence>
<accession>A0A8D5AP98</accession>
<evidence type="ECO:0000313" key="2">
    <source>
        <dbReference type="Proteomes" id="UP000824988"/>
    </source>
</evidence>
<dbReference type="RefSeq" id="WP_054773861.1">
    <property type="nucleotide sequence ID" value="NZ_AP019782.1"/>
</dbReference>
<reference evidence="1" key="1">
    <citation type="submission" date="2019-06" db="EMBL/GenBank/DDBJ databases">
        <title>Complete genome sequence of Methylogaea oryzae strain JCM16910.</title>
        <authorList>
            <person name="Asakawa S."/>
        </authorList>
    </citation>
    <scope>NUCLEOTIDE SEQUENCE</scope>
    <source>
        <strain evidence="1">E10</strain>
    </source>
</reference>
<dbReference type="AlphaFoldDB" id="A0A8D5AP98"/>
<keyword evidence="2" id="KW-1185">Reference proteome</keyword>
<organism evidence="1 2">
    <name type="scientific">Methylogaea oryzae</name>
    <dbReference type="NCBI Taxonomy" id="1295382"/>
    <lineage>
        <taxon>Bacteria</taxon>
        <taxon>Pseudomonadati</taxon>
        <taxon>Pseudomonadota</taxon>
        <taxon>Gammaproteobacteria</taxon>
        <taxon>Methylococcales</taxon>
        <taxon>Methylococcaceae</taxon>
        <taxon>Methylogaea</taxon>
    </lineage>
</organism>
<name>A0A8D5AP98_9GAMM</name>